<evidence type="ECO:0000256" key="1">
    <source>
        <dbReference type="SAM" id="MobiDB-lite"/>
    </source>
</evidence>
<proteinExistence type="predicted"/>
<dbReference type="PROSITE" id="PS51257">
    <property type="entry name" value="PROKAR_LIPOPROTEIN"/>
    <property type="match status" value="1"/>
</dbReference>
<protein>
    <recommendedName>
        <fullName evidence="5">Lipoprotein</fullName>
    </recommendedName>
</protein>
<dbReference type="OrthoDB" id="5189310at2"/>
<keyword evidence="2" id="KW-0732">Signal</keyword>
<comment type="caution">
    <text evidence="3">The sequence shown here is derived from an EMBL/GenBank/DDBJ whole genome shotgun (WGS) entry which is preliminary data.</text>
</comment>
<dbReference type="RefSeq" id="WP_132104861.1">
    <property type="nucleotide sequence ID" value="NZ_SMLB01000031.1"/>
</dbReference>
<evidence type="ECO:0008006" key="5">
    <source>
        <dbReference type="Google" id="ProtNLM"/>
    </source>
</evidence>
<accession>A0A4R5ABP1</accession>
<feature type="chain" id="PRO_5039327034" description="Lipoprotein" evidence="2">
    <location>
        <begin position="24"/>
        <end position="158"/>
    </location>
</feature>
<dbReference type="AlphaFoldDB" id="A0A4R5ABP1"/>
<feature type="compositionally biased region" description="Acidic residues" evidence="1">
    <location>
        <begin position="52"/>
        <end position="66"/>
    </location>
</feature>
<reference evidence="3 4" key="1">
    <citation type="submission" date="2019-02" db="EMBL/GenBank/DDBJ databases">
        <title>Draft genome sequences of novel Actinobacteria.</title>
        <authorList>
            <person name="Sahin N."/>
            <person name="Ay H."/>
            <person name="Saygin H."/>
        </authorList>
    </citation>
    <scope>NUCLEOTIDE SEQUENCE [LARGE SCALE GENOMIC DNA]</scope>
    <source>
        <strain evidence="3 4">8K307</strain>
    </source>
</reference>
<name>A0A4R5ABP1_9ACTN</name>
<evidence type="ECO:0000313" key="4">
    <source>
        <dbReference type="Proteomes" id="UP000295217"/>
    </source>
</evidence>
<dbReference type="EMBL" id="SMLB01000031">
    <property type="protein sequence ID" value="TDD67182.1"/>
    <property type="molecule type" value="Genomic_DNA"/>
</dbReference>
<evidence type="ECO:0000256" key="2">
    <source>
        <dbReference type="SAM" id="SignalP"/>
    </source>
</evidence>
<feature type="region of interest" description="Disordered" evidence="1">
    <location>
        <begin position="25"/>
        <end position="66"/>
    </location>
</feature>
<gene>
    <name evidence="3" type="ORF">E1262_19800</name>
</gene>
<sequence length="158" mass="16116">MKSTIRTRALAPLAGIALLFATAACGSDDEAPPPSAPEPDLEMTMTEPPPDAAEEDTEQEASGDGDYCEMLQSFGNDVLAGAGSTDPDAAAGLVDAYREIAAVAPEDVAADWTAMADAMEALSDIDPADPEAAGQLEELGDLAAVSQRLGESVQSECG</sequence>
<evidence type="ECO:0000313" key="3">
    <source>
        <dbReference type="EMBL" id="TDD67182.1"/>
    </source>
</evidence>
<dbReference type="Proteomes" id="UP000295217">
    <property type="component" value="Unassembled WGS sequence"/>
</dbReference>
<keyword evidence="4" id="KW-1185">Reference proteome</keyword>
<feature type="signal peptide" evidence="2">
    <location>
        <begin position="1"/>
        <end position="23"/>
    </location>
</feature>
<organism evidence="3 4">
    <name type="scientific">Jiangella aurantiaca</name>
    <dbReference type="NCBI Taxonomy" id="2530373"/>
    <lineage>
        <taxon>Bacteria</taxon>
        <taxon>Bacillati</taxon>
        <taxon>Actinomycetota</taxon>
        <taxon>Actinomycetes</taxon>
        <taxon>Jiangellales</taxon>
        <taxon>Jiangellaceae</taxon>
        <taxon>Jiangella</taxon>
    </lineage>
</organism>